<accession>A0AAU7G812</accession>
<dbReference type="EMBL" id="CP157390">
    <property type="protein sequence ID" value="XBM47530.1"/>
    <property type="molecule type" value="Genomic_DNA"/>
</dbReference>
<dbReference type="PANTHER" id="PTHR43022:SF1">
    <property type="entry name" value="PROTEIN SMF"/>
    <property type="match status" value="1"/>
</dbReference>
<organism evidence="3">
    <name type="scientific">Leifsonia sp. NPDC080035</name>
    <dbReference type="NCBI Taxonomy" id="3143936"/>
    <lineage>
        <taxon>Bacteria</taxon>
        <taxon>Bacillati</taxon>
        <taxon>Actinomycetota</taxon>
        <taxon>Actinomycetes</taxon>
        <taxon>Micrococcales</taxon>
        <taxon>Microbacteriaceae</taxon>
        <taxon>Leifsonia</taxon>
    </lineage>
</organism>
<evidence type="ECO:0000259" key="2">
    <source>
        <dbReference type="Pfam" id="PF02481"/>
    </source>
</evidence>
<reference evidence="3" key="1">
    <citation type="submission" date="2024-05" db="EMBL/GenBank/DDBJ databases">
        <title>The Natural Products Discovery Center: Release of the First 8490 Sequenced Strains for Exploring Actinobacteria Biosynthetic Diversity.</title>
        <authorList>
            <person name="Kalkreuter E."/>
            <person name="Kautsar S.A."/>
            <person name="Yang D."/>
            <person name="Bader C.D."/>
            <person name="Teijaro C.N."/>
            <person name="Fluegel L."/>
            <person name="Davis C.M."/>
            <person name="Simpson J.R."/>
            <person name="Lauterbach L."/>
            <person name="Steele A.D."/>
            <person name="Gui C."/>
            <person name="Meng S."/>
            <person name="Li G."/>
            <person name="Viehrig K."/>
            <person name="Ye F."/>
            <person name="Su P."/>
            <person name="Kiefer A.F."/>
            <person name="Nichols A."/>
            <person name="Cepeda A.J."/>
            <person name="Yan W."/>
            <person name="Fan B."/>
            <person name="Jiang Y."/>
            <person name="Adhikari A."/>
            <person name="Zheng C.-J."/>
            <person name="Schuster L."/>
            <person name="Cowan T.M."/>
            <person name="Smanski M.J."/>
            <person name="Chevrette M.G."/>
            <person name="de Carvalho L.P.S."/>
            <person name="Shen B."/>
        </authorList>
    </citation>
    <scope>NUCLEOTIDE SEQUENCE</scope>
    <source>
        <strain evidence="3">NPDC080035</strain>
    </source>
</reference>
<evidence type="ECO:0000313" key="3">
    <source>
        <dbReference type="EMBL" id="XBM47530.1"/>
    </source>
</evidence>
<name>A0AAU7G812_9MICO</name>
<dbReference type="NCBIfam" id="TIGR00732">
    <property type="entry name" value="dprA"/>
    <property type="match status" value="1"/>
</dbReference>
<dbReference type="InterPro" id="IPR057666">
    <property type="entry name" value="DrpA_SLOG"/>
</dbReference>
<dbReference type="Pfam" id="PF02481">
    <property type="entry name" value="DNA_processg_A"/>
    <property type="match status" value="1"/>
</dbReference>
<dbReference type="RefSeq" id="WP_348787501.1">
    <property type="nucleotide sequence ID" value="NZ_CP157390.1"/>
</dbReference>
<evidence type="ECO:0000256" key="1">
    <source>
        <dbReference type="ARBA" id="ARBA00006525"/>
    </source>
</evidence>
<feature type="domain" description="Smf/DprA SLOG" evidence="2">
    <location>
        <begin position="130"/>
        <end position="340"/>
    </location>
</feature>
<dbReference type="GO" id="GO:0009294">
    <property type="term" value="P:DNA-mediated transformation"/>
    <property type="evidence" value="ECO:0007669"/>
    <property type="project" value="InterPro"/>
</dbReference>
<dbReference type="AlphaFoldDB" id="A0AAU7G812"/>
<sequence>MRESDHLLGCTFSVAERLLRPLVTPSTDLGDERAIRGLLASVAVSALIEPGDMDAGLLVEVLGVELAATFLMDDGDGDRLLALLRERSAGAELPTAERLDAALARWRSRREQSNPERVLERAAHLHATLVPPGDPLWPRGLDDLQRGCPLLLWVRGDTRRLTTLDRSIAMVGARAATGYGTHVAMESAAALSDRGFAVVSGGAYGIDAAAHRAAVASGQVTVAFLAGGVDRLYPSGNATLLHRVIETGLVVSELPPGSAPTRWRFLMRNRLIAAAAQATVVIEAGSRSGSLNTAGHAAQLGRPLGAVPGPVTSPASAGCHRLIREYDAVCVTTPDEMAELCEPIGQGADADIDGEVLRSDDVLGALRIRSGRTLRELMAATGLNASSVQSELGRLEALGRVRESGDGWHRLVE</sequence>
<dbReference type="PANTHER" id="PTHR43022">
    <property type="entry name" value="PROTEIN SMF"/>
    <property type="match status" value="1"/>
</dbReference>
<protein>
    <submittedName>
        <fullName evidence="3">DNA-processing protein DprA</fullName>
    </submittedName>
</protein>
<proteinExistence type="inferred from homology"/>
<dbReference type="SUPFAM" id="SSF102405">
    <property type="entry name" value="MCP/YpsA-like"/>
    <property type="match status" value="1"/>
</dbReference>
<gene>
    <name evidence="3" type="primary">dprA</name>
    <name evidence="3" type="ORF">AAME72_15795</name>
</gene>
<dbReference type="Gene3D" id="3.40.50.450">
    <property type="match status" value="1"/>
</dbReference>
<comment type="similarity">
    <text evidence="1">Belongs to the DprA/Smf family.</text>
</comment>
<dbReference type="InterPro" id="IPR003488">
    <property type="entry name" value="DprA"/>
</dbReference>